<dbReference type="Proteomes" id="UP000294200">
    <property type="component" value="Unassembled WGS sequence"/>
</dbReference>
<evidence type="ECO:0000313" key="1">
    <source>
        <dbReference type="EMBL" id="TCG09342.1"/>
    </source>
</evidence>
<accession>A0A4R0XJ25</accession>
<dbReference type="EMBL" id="MWML01000013">
    <property type="protein sequence ID" value="TCG09342.1"/>
    <property type="molecule type" value="Genomic_DNA"/>
</dbReference>
<keyword evidence="2" id="KW-1185">Reference proteome</keyword>
<organism evidence="1 2">
    <name type="scientific">Paraburkholderia steynii</name>
    <dbReference type="NCBI Taxonomy" id="1245441"/>
    <lineage>
        <taxon>Bacteria</taxon>
        <taxon>Pseudomonadati</taxon>
        <taxon>Pseudomonadota</taxon>
        <taxon>Betaproteobacteria</taxon>
        <taxon>Burkholderiales</taxon>
        <taxon>Burkholderiaceae</taxon>
        <taxon>Paraburkholderia</taxon>
    </lineage>
</organism>
<reference evidence="1 2" key="1">
    <citation type="submission" date="2017-02" db="EMBL/GenBank/DDBJ databases">
        <title>Paraburkholderia sophoroidis sp. nov. and Paraburkholderia steynii sp. nov. rhizobial symbionts of the fynbos legume Hypocalyptus sophoroides.</title>
        <authorList>
            <person name="Steenkamp E.T."/>
            <person name="Beukes C.W."/>
            <person name="Van Zyl E."/>
            <person name="Avontuur J."/>
            <person name="Chan W.Y."/>
            <person name="Hassen A."/>
            <person name="Palmer M."/>
            <person name="Mthombeni L."/>
            <person name="Phalane F."/>
            <person name="Sereme K."/>
            <person name="Venter S.N."/>
        </authorList>
    </citation>
    <scope>NUCLEOTIDE SEQUENCE [LARGE SCALE GENOMIC DNA]</scope>
    <source>
        <strain evidence="1 2">HC1.1ba</strain>
    </source>
</reference>
<gene>
    <name evidence="1" type="ORF">BZM27_05945</name>
</gene>
<evidence type="ECO:0000313" key="2">
    <source>
        <dbReference type="Proteomes" id="UP000294200"/>
    </source>
</evidence>
<proteinExistence type="predicted"/>
<name>A0A4R0XJ25_9BURK</name>
<sequence length="86" mass="10228">MNKPSEHFLRMMVAAFYELPGNCVGGCLRIVLDDDNLEDHHVRWCREEAQKRNDQDAMFMCDVLMLYTEDERFEILETRGLPPYEE</sequence>
<protein>
    <submittedName>
        <fullName evidence="1">Uncharacterized protein</fullName>
    </submittedName>
</protein>
<comment type="caution">
    <text evidence="1">The sequence shown here is derived from an EMBL/GenBank/DDBJ whole genome shotgun (WGS) entry which is preliminary data.</text>
</comment>
<dbReference type="AlphaFoldDB" id="A0A4R0XJ25"/>